<dbReference type="OMA" id="MPVQIEY"/>
<dbReference type="GeneID" id="61186608"/>
<evidence type="ECO:0008006" key="4">
    <source>
        <dbReference type="Google" id="ProtNLM"/>
    </source>
</evidence>
<dbReference type="EMBL" id="CP042374">
    <property type="protein sequence ID" value="QEA33104.1"/>
    <property type="molecule type" value="Genomic_DNA"/>
</dbReference>
<dbReference type="Gene3D" id="2.170.120.30">
    <property type="match status" value="1"/>
</dbReference>
<dbReference type="RefSeq" id="WP_014973963.1">
    <property type="nucleotide sequence ID" value="NZ_BPKR01000006.1"/>
</dbReference>
<evidence type="ECO:0000256" key="1">
    <source>
        <dbReference type="SAM" id="MobiDB-lite"/>
    </source>
</evidence>
<evidence type="ECO:0000313" key="3">
    <source>
        <dbReference type="Proteomes" id="UP000321332"/>
    </source>
</evidence>
<reference evidence="2 3" key="1">
    <citation type="submission" date="2019-06" db="EMBL/GenBank/DDBJ databases">
        <title>Genome analyses of bacteria isolated from kimchi.</title>
        <authorList>
            <person name="Lee S."/>
            <person name="Ahn S."/>
            <person name="Roh S."/>
        </authorList>
    </citation>
    <scope>NUCLEOTIDE SEQUENCE [LARGE SCALE GENOMIC DNA]</scope>
    <source>
        <strain evidence="2 3">CBA3620</strain>
    </source>
</reference>
<proteinExistence type="predicted"/>
<evidence type="ECO:0000313" key="2">
    <source>
        <dbReference type="EMBL" id="QEA33104.1"/>
    </source>
</evidence>
<gene>
    <name evidence="2" type="ORF">FGL89_02550</name>
</gene>
<dbReference type="PANTHER" id="PTHR37804:SF1">
    <property type="entry name" value="CDAA REGULATORY PROTEIN CDAR"/>
    <property type="match status" value="1"/>
</dbReference>
<name>A0AAE6IJS0_LEUCA</name>
<organism evidence="2 3">
    <name type="scientific">Leuconostoc carnosum</name>
    <dbReference type="NCBI Taxonomy" id="1252"/>
    <lineage>
        <taxon>Bacteria</taxon>
        <taxon>Bacillati</taxon>
        <taxon>Bacillota</taxon>
        <taxon>Bacilli</taxon>
        <taxon>Lactobacillales</taxon>
        <taxon>Lactobacillaceae</taxon>
        <taxon>Leuconostoc</taxon>
    </lineage>
</organism>
<accession>A0AAE6IJS0</accession>
<dbReference type="AlphaFoldDB" id="A0AAE6IJS0"/>
<dbReference type="InterPro" id="IPR012505">
    <property type="entry name" value="YbbR"/>
</dbReference>
<protein>
    <recommendedName>
        <fullName evidence="4">YbbR-like protein</fullName>
    </recommendedName>
</protein>
<feature type="compositionally biased region" description="Low complexity" evidence="1">
    <location>
        <begin position="321"/>
        <end position="357"/>
    </location>
</feature>
<dbReference type="InterPro" id="IPR053154">
    <property type="entry name" value="c-di-AMP_regulator"/>
</dbReference>
<dbReference type="PANTHER" id="PTHR37804">
    <property type="entry name" value="CDAA REGULATORY PROTEIN CDAR"/>
    <property type="match status" value="1"/>
</dbReference>
<feature type="region of interest" description="Disordered" evidence="1">
    <location>
        <begin position="312"/>
        <end position="357"/>
    </location>
</feature>
<sequence>MKQFGQSKIVNLVISLIIAILLSTYVLSTKSTVSTTNGSNNFSTLVPEKKATLNVGLNLQFDKDKYVVINAPETVKVGIEGSVALVSAAQSRNDIQASADLRGLTPGKHTVDVALRGVNASLTSTINPQKITVTIAEKTSRTFPIKVNYASSKIASGYTASEPTADPKAITVTGPKANIDAVTSIVAQLDLQSGTKETLTQAVKLVAVDKNGEAVEVKLNHDSANVTLNIAPEDSKKVTLTANVVNGDSDDYRISFDPKTVTAYGSSDILNAMDSIKVPVDVANINDKETIKVALPNIDGIVHYNTANVSATVTPRNDNNTSSTSSSSTSSSSTSSADTSENDQDQTSSSEESSSSN</sequence>
<dbReference type="Pfam" id="PF07949">
    <property type="entry name" value="YbbR"/>
    <property type="match status" value="3"/>
</dbReference>
<dbReference type="Gene3D" id="2.170.120.40">
    <property type="entry name" value="YbbR-like domain"/>
    <property type="match status" value="2"/>
</dbReference>
<dbReference type="Proteomes" id="UP000321332">
    <property type="component" value="Chromosome"/>
</dbReference>